<comment type="caution">
    <text evidence="2">The sequence shown here is derived from an EMBL/GenBank/DDBJ whole genome shotgun (WGS) entry which is preliminary data.</text>
</comment>
<protein>
    <submittedName>
        <fullName evidence="2">Helix-turn-helix transcriptional regulator</fullName>
    </submittedName>
</protein>
<dbReference type="Proteomes" id="UP001183586">
    <property type="component" value="Unassembled WGS sequence"/>
</dbReference>
<dbReference type="PANTHER" id="PTHR34293">
    <property type="entry name" value="HTH-TYPE TRANSCRIPTIONAL REGULATOR TRMBL2"/>
    <property type="match status" value="1"/>
</dbReference>
<reference evidence="3" key="1">
    <citation type="submission" date="2023-07" db="EMBL/GenBank/DDBJ databases">
        <title>30 novel species of actinomycetes from the DSMZ collection.</title>
        <authorList>
            <person name="Nouioui I."/>
        </authorList>
    </citation>
    <scope>NUCLEOTIDE SEQUENCE [LARGE SCALE GENOMIC DNA]</scope>
    <source>
        <strain evidence="3">DSM 41921</strain>
    </source>
</reference>
<dbReference type="Pfam" id="PF00196">
    <property type="entry name" value="GerE"/>
    <property type="match status" value="1"/>
</dbReference>
<dbReference type="SUPFAM" id="SSF46894">
    <property type="entry name" value="C-terminal effector domain of the bipartite response regulators"/>
    <property type="match status" value="1"/>
</dbReference>
<dbReference type="InterPro" id="IPR051797">
    <property type="entry name" value="TrmB-like"/>
</dbReference>
<dbReference type="SMART" id="SM00421">
    <property type="entry name" value="HTH_LUXR"/>
    <property type="match status" value="1"/>
</dbReference>
<dbReference type="Pfam" id="PF01978">
    <property type="entry name" value="TrmB"/>
    <property type="match status" value="1"/>
</dbReference>
<evidence type="ECO:0000313" key="2">
    <source>
        <dbReference type="EMBL" id="MDT0386047.1"/>
    </source>
</evidence>
<gene>
    <name evidence="2" type="ORF">RM641_01255</name>
</gene>
<dbReference type="RefSeq" id="WP_311678236.1">
    <property type="nucleotide sequence ID" value="NZ_JAVREU010000001.1"/>
</dbReference>
<dbReference type="InterPro" id="IPR036388">
    <property type="entry name" value="WH-like_DNA-bd_sf"/>
</dbReference>
<dbReference type="InterPro" id="IPR016032">
    <property type="entry name" value="Sig_transdc_resp-reg_C-effctor"/>
</dbReference>
<accession>A0ABU2P2J8</accession>
<proteinExistence type="predicted"/>
<name>A0ABU2P2J8_9ACTN</name>
<dbReference type="InterPro" id="IPR036390">
    <property type="entry name" value="WH_DNA-bd_sf"/>
</dbReference>
<evidence type="ECO:0000259" key="1">
    <source>
        <dbReference type="SMART" id="SM00421"/>
    </source>
</evidence>
<dbReference type="EMBL" id="JAVREU010000001">
    <property type="protein sequence ID" value="MDT0386047.1"/>
    <property type="molecule type" value="Genomic_DNA"/>
</dbReference>
<dbReference type="SUPFAM" id="SSF46785">
    <property type="entry name" value="Winged helix' DNA-binding domain"/>
    <property type="match status" value="1"/>
</dbReference>
<evidence type="ECO:0000313" key="3">
    <source>
        <dbReference type="Proteomes" id="UP001183586"/>
    </source>
</evidence>
<dbReference type="InterPro" id="IPR000792">
    <property type="entry name" value="Tscrpt_reg_LuxR_C"/>
</dbReference>
<keyword evidence="3" id="KW-1185">Reference proteome</keyword>
<feature type="domain" description="HTH luxR-type" evidence="1">
    <location>
        <begin position="255"/>
        <end position="312"/>
    </location>
</feature>
<dbReference type="InterPro" id="IPR002831">
    <property type="entry name" value="Tscrpt_reg_TrmB_N"/>
</dbReference>
<dbReference type="Gene3D" id="1.10.10.10">
    <property type="entry name" value="Winged helix-like DNA-binding domain superfamily/Winged helix DNA-binding domain"/>
    <property type="match status" value="2"/>
</dbReference>
<sequence length="318" mass="34913">MGPLQALGLSAAAERTYLDLVECGECVVSELASRMDVPSHDVASVLEELHTIGLVEWRDAETVLPLPPRLAMEALAERRSREAAAARDSAEILSQVWSRSFGERSDFELLPSHQAGRRVLDSVQRLARERVRAMTLGNLSTEGHKIVDGLFDALARGVEYQVIYGARVLHDQQALRMVQRCVDAGEEARVFAHVPMNITLVDDRWALVAARAPLVGRPHVAAVVVHDSPFLTGLAGVFDAFWRMAVPITAADAADRDAPARTKQLLTYLSAGLTDEAIARELGVSERTIARRISRLQELLGAQTRFQLGLQASRQGWL</sequence>
<organism evidence="2 3">
    <name type="scientific">Streptomyces dubilierae</name>
    <dbReference type="NCBI Taxonomy" id="3075533"/>
    <lineage>
        <taxon>Bacteria</taxon>
        <taxon>Bacillati</taxon>
        <taxon>Actinomycetota</taxon>
        <taxon>Actinomycetes</taxon>
        <taxon>Kitasatosporales</taxon>
        <taxon>Streptomycetaceae</taxon>
        <taxon>Streptomyces</taxon>
    </lineage>
</organism>
<dbReference type="PANTHER" id="PTHR34293:SF1">
    <property type="entry name" value="HTH-TYPE TRANSCRIPTIONAL REGULATOR TRMBL2"/>
    <property type="match status" value="1"/>
</dbReference>